<feature type="transmembrane region" description="Helical" evidence="1">
    <location>
        <begin position="58"/>
        <end position="75"/>
    </location>
</feature>
<comment type="caution">
    <text evidence="2">The sequence shown here is derived from an EMBL/GenBank/DDBJ whole genome shotgun (WGS) entry which is preliminary data.</text>
</comment>
<feature type="transmembrane region" description="Helical" evidence="1">
    <location>
        <begin position="28"/>
        <end position="46"/>
    </location>
</feature>
<evidence type="ECO:0000313" key="3">
    <source>
        <dbReference type="Proteomes" id="UP001185028"/>
    </source>
</evidence>
<feature type="transmembrane region" description="Helical" evidence="1">
    <location>
        <begin position="333"/>
        <end position="353"/>
    </location>
</feature>
<keyword evidence="1" id="KW-1133">Transmembrane helix</keyword>
<keyword evidence="1" id="KW-0812">Transmembrane</keyword>
<dbReference type="EMBL" id="JAVDQH010000014">
    <property type="protein sequence ID" value="MDR6245460.1"/>
    <property type="molecule type" value="Genomic_DNA"/>
</dbReference>
<feature type="transmembrane region" description="Helical" evidence="1">
    <location>
        <begin position="229"/>
        <end position="250"/>
    </location>
</feature>
<reference evidence="2 3" key="1">
    <citation type="submission" date="2023-07" db="EMBL/GenBank/DDBJ databases">
        <title>Genomic Encyclopedia of Type Strains, Phase IV (KMG-IV): sequencing the most valuable type-strain genomes for metagenomic binning, comparative biology and taxonomic classification.</title>
        <authorList>
            <person name="Goeker M."/>
        </authorList>
    </citation>
    <scope>NUCLEOTIDE SEQUENCE [LARGE SCALE GENOMIC DNA]</scope>
    <source>
        <strain evidence="2 3">DSM 22170</strain>
    </source>
</reference>
<organism evidence="2 3">
    <name type="scientific">Paenibacillus hunanensis</name>
    <dbReference type="NCBI Taxonomy" id="539262"/>
    <lineage>
        <taxon>Bacteria</taxon>
        <taxon>Bacillati</taxon>
        <taxon>Bacillota</taxon>
        <taxon>Bacilli</taxon>
        <taxon>Bacillales</taxon>
        <taxon>Paenibacillaceae</taxon>
        <taxon>Paenibacillus</taxon>
    </lineage>
</organism>
<gene>
    <name evidence="2" type="ORF">JOC58_003373</name>
</gene>
<feature type="transmembrane region" description="Helical" evidence="1">
    <location>
        <begin position="187"/>
        <end position="208"/>
    </location>
</feature>
<feature type="transmembrane region" description="Helical" evidence="1">
    <location>
        <begin position="294"/>
        <end position="313"/>
    </location>
</feature>
<keyword evidence="3" id="KW-1185">Reference proteome</keyword>
<feature type="transmembrane region" description="Helical" evidence="1">
    <location>
        <begin position="127"/>
        <end position="146"/>
    </location>
</feature>
<proteinExistence type="predicted"/>
<sequence length="376" mass="42461">MFIILLLCCLIIGLITFGKNWPAAPTAAGSMVMALSIFVSGIWPYMSGQSVNSLSSRLLVLGTILIWLYLLASYLTSIRRSTFYRDHLADPMRRLAIGSWATGTSVLLINVYYAFGAGWINETVHIMAVLNVVLWLFYLWSVLSGWRQLAGGSYRGRWDGSVWLPATATHSIAWMIHEVFDLADGLWVSRILIAAGMVMYVIGAWQLWRQRAKRPRTKQSYGCWNTTYVMVYGAPAIAAVTASATHAWSAARIMDAWWIILALLLVVEGREALQATNRIRNTGWRTGIGRYHTAQWTRLFTLGIFYVLTWYTLPLLQEGSLSFVLHRWMLTGGGWLLSVLFLLELTFWLIALVRHWGQPAPESDAASNTGMRVRHH</sequence>
<dbReference type="Proteomes" id="UP001185028">
    <property type="component" value="Unassembled WGS sequence"/>
</dbReference>
<protein>
    <submittedName>
        <fullName evidence="2">Uncharacterized protein</fullName>
    </submittedName>
</protein>
<dbReference type="RefSeq" id="WP_188777613.1">
    <property type="nucleotide sequence ID" value="NZ_BMMB01000010.1"/>
</dbReference>
<evidence type="ECO:0000256" key="1">
    <source>
        <dbReference type="SAM" id="Phobius"/>
    </source>
</evidence>
<feature type="transmembrane region" description="Helical" evidence="1">
    <location>
        <begin position="95"/>
        <end position="115"/>
    </location>
</feature>
<accession>A0ABU1J1R9</accession>
<name>A0ABU1J1R9_9BACL</name>
<evidence type="ECO:0000313" key="2">
    <source>
        <dbReference type="EMBL" id="MDR6245460.1"/>
    </source>
</evidence>
<feature type="transmembrane region" description="Helical" evidence="1">
    <location>
        <begin position="256"/>
        <end position="273"/>
    </location>
</feature>
<keyword evidence="1" id="KW-0472">Membrane</keyword>